<evidence type="ECO:0000313" key="5">
    <source>
        <dbReference type="Proteomes" id="UP000018817"/>
    </source>
</evidence>
<proteinExistence type="predicted"/>
<evidence type="ECO:0000313" key="4">
    <source>
        <dbReference type="EMBL" id="ETM99720.1"/>
    </source>
</evidence>
<dbReference type="Gene3D" id="3.40.50.300">
    <property type="entry name" value="P-loop containing nucleotide triphosphate hydrolases"/>
    <property type="match status" value="1"/>
</dbReference>
<dbReference type="SUPFAM" id="SSF52540">
    <property type="entry name" value="P-loop containing nucleoside triphosphate hydrolases"/>
    <property type="match status" value="1"/>
</dbReference>
<sequence>MAPLVPFHTMDRQWDARFNVPTDEDLEALLLNVKSEVDQGKFQYCLVGGVEIGDRPYQTDYLIKHVHVALVYNNRVSKNSVLKNLQIKQGNGYYLVPRNRDLPIQGWIDHHTKSKTKINEDFKLYEYGTLPADKPNISAQVTKRSPEEKKRKLDDVIKEMRGMIEEGREEEAFTKFPRNYLTYGEKLKAMISQRRDFFKSNGDPHIWLTGTPGSGKSAILQVIYPAYYNKNLDNRFFDLYQPKVHTHMLLQDVDHTTVEKLGVQFLKTICDEAGFPVDQKYKTPQLARTTVLVSSNFTINDVIPEDMPGRNENLTALRRRFYEVNVRVLLQILGLKLLSKYELNGLKRVGNQDPTKLFMSWDYTRDIPTGESLKTAKEYQQIIKDHYYGTNTSPHSSQVALAHDIAYDFLEKKGFNPYTQYGKDDERAYQEFSFNDYGGALGKLYFGIKRNAAKAGLVGPPGKRLRGKHWDDKKDGQSPGEPSLPNSTDNAQVNFQNTMNGNGSGEGDGSGNQAGLRETPIDNPYVVFRGPPDYTFASLPYVETRYADIADYYSRDHIFRLTSPYDCSQANSVVGINAGAGVTNITPESADGTLQSARWFNYYSGLYNYYHVVSCQYNVFVENLSTEPLWVYRLFYNDDQPNTLASNDDMQLWPNTMYHYLDRRALAITGTGKVEVAGEHPDDTINAENINSTALIDNFENTNMVANNGVSKCVISGEYRTGQHTREIRLDSSVENWTATNTNPLLPEKLLIRVKPVNDTVRLNSATSSGDDLKYKIVVKLNYLVEFKELPVGLRYPVQRQPLTVTIAADVESTN</sequence>
<dbReference type="GO" id="GO:0005198">
    <property type="term" value="F:structural molecule activity"/>
    <property type="evidence" value="ECO:0007669"/>
    <property type="project" value="InterPro"/>
</dbReference>
<dbReference type="InterPro" id="IPR001257">
    <property type="entry name" value="Parvovirus_NS1_helicase"/>
</dbReference>
<dbReference type="VEuPathDB" id="FungiDB:PPTG_24378"/>
<evidence type="ECO:0008006" key="6">
    <source>
        <dbReference type="Google" id="ProtNLM"/>
    </source>
</evidence>
<dbReference type="InterPro" id="IPR013607">
    <property type="entry name" value="Phospholipase_A2-like"/>
</dbReference>
<feature type="region of interest" description="Disordered" evidence="1">
    <location>
        <begin position="457"/>
        <end position="516"/>
    </location>
</feature>
<feature type="compositionally biased region" description="Gly residues" evidence="1">
    <location>
        <begin position="502"/>
        <end position="512"/>
    </location>
</feature>
<dbReference type="GeneID" id="20192977"/>
<organism evidence="4 5">
    <name type="scientific">Phytophthora nicotianae (strain INRA-310)</name>
    <name type="common">Phytophthora parasitica</name>
    <dbReference type="NCBI Taxonomy" id="761204"/>
    <lineage>
        <taxon>Eukaryota</taxon>
        <taxon>Sar</taxon>
        <taxon>Stramenopiles</taxon>
        <taxon>Oomycota</taxon>
        <taxon>Peronosporomycetes</taxon>
        <taxon>Peronosporales</taxon>
        <taxon>Peronosporaceae</taxon>
        <taxon>Phytophthora</taxon>
    </lineage>
</organism>
<name>W2PGF6_PHYN3</name>
<dbReference type="RefSeq" id="XP_008915011.1">
    <property type="nucleotide sequence ID" value="XM_008916763.1"/>
</dbReference>
<feature type="domain" description="Parvovirus non-structural protein 1 helicase" evidence="2">
    <location>
        <begin position="206"/>
        <end position="327"/>
    </location>
</feature>
<reference evidence="4 5" key="2">
    <citation type="submission" date="2013-11" db="EMBL/GenBank/DDBJ databases">
        <title>The Genome Sequence of Phytophthora parasitica INRA-310.</title>
        <authorList>
            <consortium name="The Broad Institute Genomics Platform"/>
            <person name="Russ C."/>
            <person name="Tyler B."/>
            <person name="Panabieres F."/>
            <person name="Shan W."/>
            <person name="Tripathy S."/>
            <person name="Grunwald N."/>
            <person name="Machado M."/>
            <person name="Johnson C.S."/>
            <person name="Arredondo F."/>
            <person name="Hong C."/>
            <person name="Coffey M."/>
            <person name="Young S.K."/>
            <person name="Zeng Q."/>
            <person name="Gargeya S."/>
            <person name="Fitzgerald M."/>
            <person name="Abouelleil A."/>
            <person name="Alvarado L."/>
            <person name="Chapman S.B."/>
            <person name="Gainer-Dewar J."/>
            <person name="Goldberg J."/>
            <person name="Griggs A."/>
            <person name="Gujja S."/>
            <person name="Hansen M."/>
            <person name="Howarth C."/>
            <person name="Imamovic A."/>
            <person name="Ireland A."/>
            <person name="Larimer J."/>
            <person name="McCowan C."/>
            <person name="Murphy C."/>
            <person name="Pearson M."/>
            <person name="Poon T.W."/>
            <person name="Priest M."/>
            <person name="Roberts A."/>
            <person name="Saif S."/>
            <person name="Shea T."/>
            <person name="Sykes S."/>
            <person name="Wortman J."/>
            <person name="Nusbaum C."/>
            <person name="Birren B."/>
        </authorList>
    </citation>
    <scope>NUCLEOTIDE SEQUENCE [LARGE SCALE GENOMIC DNA]</scope>
    <source>
        <strain evidence="4 5">INRA-310</strain>
    </source>
</reference>
<reference evidence="5" key="1">
    <citation type="submission" date="2011-12" db="EMBL/GenBank/DDBJ databases">
        <authorList>
            <consortium name="The Broad Institute Genome Sequencing Platform"/>
            <person name="Russ C."/>
            <person name="Tyler B."/>
            <person name="Panabieres F."/>
            <person name="Shan W."/>
            <person name="Tripathy S."/>
            <person name="Grunwald N."/>
            <person name="Machado M."/>
            <person name="Young S.K."/>
            <person name="Zeng Q."/>
            <person name="Gargeya S."/>
            <person name="Fitzgerald M."/>
            <person name="Haas B."/>
            <person name="Abouelleil A."/>
            <person name="Alvarado L."/>
            <person name="Arachchi H.M."/>
            <person name="Berlin A."/>
            <person name="Chapman S.B."/>
            <person name="Gearin G."/>
            <person name="Goldberg J."/>
            <person name="Griggs A."/>
            <person name="Gujja S."/>
            <person name="Hansen M."/>
            <person name="Heiman D."/>
            <person name="Howarth C."/>
            <person name="Larimer J."/>
            <person name="Lui A."/>
            <person name="MacDonald P.J.P."/>
            <person name="McCowen C."/>
            <person name="Montmayeur A."/>
            <person name="Murphy C."/>
            <person name="Neiman D."/>
            <person name="Pearson M."/>
            <person name="Priest M."/>
            <person name="Roberts A."/>
            <person name="Saif S."/>
            <person name="Shea T."/>
            <person name="Sisk P."/>
            <person name="Stolte C."/>
            <person name="Sykes S."/>
            <person name="Wortman J."/>
            <person name="Nusbaum C."/>
            <person name="Birren B."/>
        </authorList>
    </citation>
    <scope>NUCLEOTIDE SEQUENCE [LARGE SCALE GENOMIC DNA]</scope>
    <source>
        <strain evidence="5">INRA-310</strain>
    </source>
</reference>
<feature type="domain" description="Phospholipase A2-like" evidence="3">
    <location>
        <begin position="398"/>
        <end position="449"/>
    </location>
</feature>
<gene>
    <name evidence="4" type="ORF">PPTG_24378</name>
</gene>
<dbReference type="InterPro" id="IPR027417">
    <property type="entry name" value="P-loop_NTPase"/>
</dbReference>
<dbReference type="Pfam" id="PF01057">
    <property type="entry name" value="Parvo_NS1"/>
    <property type="match status" value="1"/>
</dbReference>
<evidence type="ECO:0000259" key="2">
    <source>
        <dbReference type="Pfam" id="PF01057"/>
    </source>
</evidence>
<dbReference type="OrthoDB" id="162351at2759"/>
<evidence type="ECO:0000256" key="1">
    <source>
        <dbReference type="SAM" id="MobiDB-lite"/>
    </source>
</evidence>
<feature type="compositionally biased region" description="Polar residues" evidence="1">
    <location>
        <begin position="484"/>
        <end position="499"/>
    </location>
</feature>
<dbReference type="AlphaFoldDB" id="W2PGF6"/>
<accession>W2PGF6</accession>
<dbReference type="EMBL" id="KI669648">
    <property type="protein sequence ID" value="ETM99720.1"/>
    <property type="molecule type" value="Genomic_DNA"/>
</dbReference>
<dbReference type="GO" id="GO:0019079">
    <property type="term" value="P:viral genome replication"/>
    <property type="evidence" value="ECO:0007669"/>
    <property type="project" value="InterPro"/>
</dbReference>
<evidence type="ECO:0000259" key="3">
    <source>
        <dbReference type="Pfam" id="PF08398"/>
    </source>
</evidence>
<protein>
    <recommendedName>
        <fullName evidence="6">Replication protein</fullName>
    </recommendedName>
</protein>
<dbReference type="Pfam" id="PF08398">
    <property type="entry name" value="Phospholip_A2_4"/>
    <property type="match status" value="1"/>
</dbReference>
<dbReference type="Proteomes" id="UP000018817">
    <property type="component" value="Unassembled WGS sequence"/>
</dbReference>